<sequence>MDPHSSHSPPSPLVHDRIGPRGAVSSTHHLGTAAAASVLARGGNAFDAAVTCGFVLQVVEPHLCGPGGELPAVLVTAADPVPRVLCAQGVAPAAASIDRLRRAGCEIVPGTGLLPATVPGAWDGWLSLLRDHGTWELADVLEPALGYAAGGFPLVPRIPDALAVVAEHFRTHWPSSAATWLPGGRVPRAGEIVRLPALAATWQRLLGAATGPDREARIDAARDAWYRGFVAEEIERFCATPVRDETGRDHTGLLTADDLARWSAHYEDAVVADAGRGWSVAKCGPWSQGPVLLQQLRLLSGTDLELPGGVASEGTVHTAAEAAKLAFADREAWYGDPAGGDVPLAELLSDDYTAARRALIGSTSDGTLRPGSPAGRRPRIGAYAARPGAGRGTGVQGPGTGEPTVSREGVARGDTVHVDVVDAAGNMISVTPSGGWLQSSPTIPALGFCLGTRGQMFWLEEGLPSSMAPGRMPRTTLSPSLALRDGEPAVALGTPGGDQQDQWQLCLLLAMIHGELDLQAAIDAPAWHSTAFPASFAPRGWEPHGLVVESRLGADTLAGLRRRGHDVVDAGNWALGRMCAVGRGSAVPGGGGPGALHAAVDPRSGVGAAIAV</sequence>
<proteinExistence type="predicted"/>
<dbReference type="Proteomes" id="UP000199614">
    <property type="component" value="Unassembled WGS sequence"/>
</dbReference>
<dbReference type="EMBL" id="FOUY01000009">
    <property type="protein sequence ID" value="SFN17506.1"/>
    <property type="molecule type" value="Genomic_DNA"/>
</dbReference>
<dbReference type="Gene3D" id="1.10.246.130">
    <property type="match status" value="1"/>
</dbReference>
<name>A0A1I4WWE0_PSUAM</name>
<dbReference type="InterPro" id="IPR043138">
    <property type="entry name" value="GGT_lsub"/>
</dbReference>
<organism evidence="2 3">
    <name type="scientific">Pseudonocardia ammonioxydans</name>
    <dbReference type="NCBI Taxonomy" id="260086"/>
    <lineage>
        <taxon>Bacteria</taxon>
        <taxon>Bacillati</taxon>
        <taxon>Actinomycetota</taxon>
        <taxon>Actinomycetes</taxon>
        <taxon>Pseudonocardiales</taxon>
        <taxon>Pseudonocardiaceae</taxon>
        <taxon>Pseudonocardia</taxon>
    </lineage>
</organism>
<dbReference type="PANTHER" id="PTHR43881:SF1">
    <property type="entry name" value="GAMMA-GLUTAMYLTRANSPEPTIDASE (AFU_ORTHOLOGUE AFUA_4G13580)"/>
    <property type="match status" value="1"/>
</dbReference>
<dbReference type="AlphaFoldDB" id="A0A1I4WWE0"/>
<dbReference type="PANTHER" id="PTHR43881">
    <property type="entry name" value="GAMMA-GLUTAMYLTRANSPEPTIDASE (AFU_ORTHOLOGUE AFUA_4G13580)"/>
    <property type="match status" value="1"/>
</dbReference>
<gene>
    <name evidence="2" type="ORF">SAMN05216207_1009122</name>
</gene>
<dbReference type="InterPro" id="IPR052896">
    <property type="entry name" value="GGT-like_enzyme"/>
</dbReference>
<evidence type="ECO:0000313" key="3">
    <source>
        <dbReference type="Proteomes" id="UP000199614"/>
    </source>
</evidence>
<dbReference type="STRING" id="260086.SAMN05216207_1009122"/>
<evidence type="ECO:0000256" key="1">
    <source>
        <dbReference type="SAM" id="MobiDB-lite"/>
    </source>
</evidence>
<accession>A0A1I4WWE0</accession>
<dbReference type="Pfam" id="PF01019">
    <property type="entry name" value="G_glu_transpept"/>
    <property type="match status" value="1"/>
</dbReference>
<feature type="compositionally biased region" description="Gly residues" evidence="1">
    <location>
        <begin position="389"/>
        <end position="400"/>
    </location>
</feature>
<keyword evidence="2" id="KW-0378">Hydrolase</keyword>
<feature type="region of interest" description="Disordered" evidence="1">
    <location>
        <begin position="362"/>
        <end position="409"/>
    </location>
</feature>
<dbReference type="InterPro" id="IPR029055">
    <property type="entry name" value="Ntn_hydrolases_N"/>
</dbReference>
<dbReference type="SUPFAM" id="SSF56235">
    <property type="entry name" value="N-terminal nucleophile aminohydrolases (Ntn hydrolases)"/>
    <property type="match status" value="1"/>
</dbReference>
<dbReference type="PRINTS" id="PR01210">
    <property type="entry name" value="GGTRANSPTASE"/>
</dbReference>
<keyword evidence="3" id="KW-1185">Reference proteome</keyword>
<dbReference type="RefSeq" id="WP_425439134.1">
    <property type="nucleotide sequence ID" value="NZ_FOUY01000009.1"/>
</dbReference>
<dbReference type="GO" id="GO:0016787">
    <property type="term" value="F:hydrolase activity"/>
    <property type="evidence" value="ECO:0007669"/>
    <property type="project" value="UniProtKB-KW"/>
</dbReference>
<dbReference type="Gene3D" id="3.60.20.40">
    <property type="match status" value="1"/>
</dbReference>
<reference evidence="2 3" key="1">
    <citation type="submission" date="2016-10" db="EMBL/GenBank/DDBJ databases">
        <authorList>
            <person name="de Groot N.N."/>
        </authorList>
    </citation>
    <scope>NUCLEOTIDE SEQUENCE [LARGE SCALE GENOMIC DNA]</scope>
    <source>
        <strain evidence="2 3">CGMCC 4.1877</strain>
    </source>
</reference>
<evidence type="ECO:0000313" key="2">
    <source>
        <dbReference type="EMBL" id="SFN17506.1"/>
    </source>
</evidence>
<dbReference type="InterPro" id="IPR043137">
    <property type="entry name" value="GGT_ssub_C"/>
</dbReference>
<protein>
    <submittedName>
        <fullName evidence="2">Gamma-glutamyltranspeptidase / glutathione hydrolase</fullName>
    </submittedName>
</protein>
<feature type="region of interest" description="Disordered" evidence="1">
    <location>
        <begin position="1"/>
        <end position="25"/>
    </location>
</feature>